<name>A0A3P9ILT0_ORYLA</name>
<feature type="region of interest" description="Disordered" evidence="7">
    <location>
        <begin position="410"/>
        <end position="436"/>
    </location>
</feature>
<proteinExistence type="inferred from homology"/>
<reference evidence="8" key="3">
    <citation type="submission" date="2025-08" db="UniProtKB">
        <authorList>
            <consortium name="Ensembl"/>
        </authorList>
    </citation>
    <scope>IDENTIFICATION</scope>
    <source>
        <strain evidence="8">HSOK</strain>
    </source>
</reference>
<reference evidence="8" key="4">
    <citation type="submission" date="2025-09" db="UniProtKB">
        <authorList>
            <consortium name="Ensembl"/>
        </authorList>
    </citation>
    <scope>IDENTIFICATION</scope>
    <source>
        <strain evidence="8">HSOK</strain>
    </source>
</reference>
<dbReference type="InterPro" id="IPR026752">
    <property type="entry name" value="Cavin_fam"/>
</dbReference>
<feature type="compositionally biased region" description="Low complexity" evidence="7">
    <location>
        <begin position="567"/>
        <end position="584"/>
    </location>
</feature>
<dbReference type="PANTHER" id="PTHR15240:SF5">
    <property type="entry name" value="CAVEOLAE-ASSOCIATED PROTEIN 2A"/>
    <property type="match status" value="1"/>
</dbReference>
<evidence type="ECO:0000313" key="9">
    <source>
        <dbReference type="Proteomes" id="UP000265200"/>
    </source>
</evidence>
<evidence type="ECO:0000256" key="6">
    <source>
        <dbReference type="SAM" id="Coils"/>
    </source>
</evidence>
<evidence type="ECO:0000256" key="7">
    <source>
        <dbReference type="SAM" id="MobiDB-lite"/>
    </source>
</evidence>
<feature type="compositionally biased region" description="Low complexity" evidence="7">
    <location>
        <begin position="142"/>
        <end position="161"/>
    </location>
</feature>
<protein>
    <submittedName>
        <fullName evidence="8">Caveolae associated protein 2a</fullName>
    </submittedName>
</protein>
<evidence type="ECO:0000256" key="4">
    <source>
        <dbReference type="ARBA" id="ARBA00022490"/>
    </source>
</evidence>
<accession>A0A3P9ILT0</accession>
<evidence type="ECO:0000256" key="2">
    <source>
        <dbReference type="ARBA" id="ARBA00004496"/>
    </source>
</evidence>
<evidence type="ECO:0000256" key="5">
    <source>
        <dbReference type="ARBA" id="ARBA00023136"/>
    </source>
</evidence>
<reference key="1">
    <citation type="journal article" date="2007" name="Nature">
        <title>The medaka draft genome and insights into vertebrate genome evolution.</title>
        <authorList>
            <person name="Kasahara M."/>
            <person name="Naruse K."/>
            <person name="Sasaki S."/>
            <person name="Nakatani Y."/>
            <person name="Qu W."/>
            <person name="Ahsan B."/>
            <person name="Yamada T."/>
            <person name="Nagayasu Y."/>
            <person name="Doi K."/>
            <person name="Kasai Y."/>
            <person name="Jindo T."/>
            <person name="Kobayashi D."/>
            <person name="Shimada A."/>
            <person name="Toyoda A."/>
            <person name="Kuroki Y."/>
            <person name="Fujiyama A."/>
            <person name="Sasaki T."/>
            <person name="Shimizu A."/>
            <person name="Asakawa S."/>
            <person name="Shimizu N."/>
            <person name="Hashimoto S."/>
            <person name="Yang J."/>
            <person name="Lee Y."/>
            <person name="Matsushima K."/>
            <person name="Sugano S."/>
            <person name="Sakaizumi M."/>
            <person name="Narita T."/>
            <person name="Ohishi K."/>
            <person name="Haga S."/>
            <person name="Ohta F."/>
            <person name="Nomoto H."/>
            <person name="Nogata K."/>
            <person name="Morishita T."/>
            <person name="Endo T."/>
            <person name="Shin-I T."/>
            <person name="Takeda H."/>
            <person name="Morishita S."/>
            <person name="Kohara Y."/>
        </authorList>
    </citation>
    <scope>NUCLEOTIDE SEQUENCE [LARGE SCALE GENOMIC DNA]</scope>
    <source>
        <strain>Hd-rR</strain>
    </source>
</reference>
<dbReference type="GO" id="GO:0005737">
    <property type="term" value="C:cytoplasm"/>
    <property type="evidence" value="ECO:0007669"/>
    <property type="project" value="UniProtKB-SubCell"/>
</dbReference>
<feature type="coiled-coil region" evidence="6">
    <location>
        <begin position="189"/>
        <end position="216"/>
    </location>
</feature>
<feature type="region of interest" description="Disordered" evidence="7">
    <location>
        <begin position="82"/>
        <end position="178"/>
    </location>
</feature>
<evidence type="ECO:0000313" key="8">
    <source>
        <dbReference type="Ensembl" id="ENSORLP00015020934.1"/>
    </source>
</evidence>
<dbReference type="GO" id="GO:0005901">
    <property type="term" value="C:caveola"/>
    <property type="evidence" value="ECO:0007669"/>
    <property type="project" value="UniProtKB-SubCell"/>
</dbReference>
<evidence type="ECO:0000256" key="3">
    <source>
        <dbReference type="ARBA" id="ARBA00008836"/>
    </source>
</evidence>
<feature type="compositionally biased region" description="Acidic residues" evidence="7">
    <location>
        <begin position="536"/>
        <end position="548"/>
    </location>
</feature>
<dbReference type="Ensembl" id="ENSORLT00015030256.1">
    <property type="protein sequence ID" value="ENSORLP00015020934.1"/>
    <property type="gene ID" value="ENSORLG00015022119.1"/>
</dbReference>
<feature type="compositionally biased region" description="Basic and acidic residues" evidence="7">
    <location>
        <begin position="549"/>
        <end position="566"/>
    </location>
</feature>
<organism evidence="8 9">
    <name type="scientific">Oryzias latipes</name>
    <name type="common">Japanese rice fish</name>
    <name type="synonym">Japanese killifish</name>
    <dbReference type="NCBI Taxonomy" id="8090"/>
    <lineage>
        <taxon>Eukaryota</taxon>
        <taxon>Metazoa</taxon>
        <taxon>Chordata</taxon>
        <taxon>Craniata</taxon>
        <taxon>Vertebrata</taxon>
        <taxon>Euteleostomi</taxon>
        <taxon>Actinopterygii</taxon>
        <taxon>Neopterygii</taxon>
        <taxon>Teleostei</taxon>
        <taxon>Neoteleostei</taxon>
        <taxon>Acanthomorphata</taxon>
        <taxon>Ovalentaria</taxon>
        <taxon>Atherinomorphae</taxon>
        <taxon>Beloniformes</taxon>
        <taxon>Adrianichthyidae</taxon>
        <taxon>Oryziinae</taxon>
        <taxon>Oryzias</taxon>
    </lineage>
</organism>
<keyword evidence="6" id="KW-0175">Coiled coil</keyword>
<comment type="similarity">
    <text evidence="3">Belongs to the CAVIN family.</text>
</comment>
<dbReference type="PANTHER" id="PTHR15240">
    <property type="entry name" value="CAVIN"/>
    <property type="match status" value="1"/>
</dbReference>
<evidence type="ECO:0000256" key="1">
    <source>
        <dbReference type="ARBA" id="ARBA00004345"/>
    </source>
</evidence>
<keyword evidence="4" id="KW-0963">Cytoplasm</keyword>
<comment type="subcellular location">
    <subcellularLocation>
        <location evidence="2">Cytoplasm</location>
    </subcellularLocation>
    <subcellularLocation>
        <location evidence="1">Membrane</location>
        <location evidence="1">Caveola</location>
    </subcellularLocation>
</comment>
<feature type="compositionally biased region" description="Basic and acidic residues" evidence="7">
    <location>
        <begin position="96"/>
        <end position="110"/>
    </location>
</feature>
<keyword evidence="5" id="KW-0472">Membrane</keyword>
<sequence length="600" mass="65103">MEAFGGETCFCFGKVGLMAVTWKRKERNARAHPPSSTVLSIRLGLRGFHSNVAPPSRLQGRCFEKFTACFFHRVCGAKRGRRSTPAVSQSVLPREQPLHQARDMEEDASHAESGTGSSTGSTHALPQQQQRQQQPENLEIISASLSPSSAPSSPSATSTLTRLGLKSPTGAPPASPGGQVSAITVVALLDKLKTMLESVQDNQQRMEQRQAELESAVRGVQGDVTRLSKAHLATSNSVSKLLERSRKVSGGLKEVKERLDRQAVQVKKLESNHSHLLKRNHFKVIISQDDNEIPTSVVVKDSPRTPLPSLYDTESIQPAPSVAGSVDPLRTQDEALQTISLSSDEDLSVIHREDDEMLEGEAIGVAPIQFERRADRFKRNSLKKVGSIKKAFTRESLERKMAQITTKIVPPEKREKIKKSLTPNHPKSPTSKSSSFKVAPMTFTVKKVRAGEVTTPENVSPEKEPHVEIPVLGGLDGENSLAEVHTLEDAAGQIQEALSPTAKESVKAEVSINGKAPSVECELNGERVAGLAVPEQMEDDEDEEEEEKDVEKQESGDETAPKKTTENETTANETTANEIGVNDTTVAPVATGAVAVEQVS</sequence>
<reference evidence="8 9" key="2">
    <citation type="submission" date="2017-04" db="EMBL/GenBank/DDBJ databases">
        <title>CpG methylation of centromeres and impact of large insertions on vertebrate speciation.</title>
        <authorList>
            <person name="Ichikawa K."/>
            <person name="Yoshimura J."/>
            <person name="Morishita S."/>
        </authorList>
    </citation>
    <scope>NUCLEOTIDE SEQUENCE</scope>
    <source>
        <strain evidence="8 9">HSOK</strain>
    </source>
</reference>
<feature type="region of interest" description="Disordered" evidence="7">
    <location>
        <begin position="525"/>
        <end position="584"/>
    </location>
</feature>
<feature type="compositionally biased region" description="Low complexity" evidence="7">
    <location>
        <begin position="113"/>
        <end position="134"/>
    </location>
</feature>
<dbReference type="AlphaFoldDB" id="A0A3P9ILT0"/>
<dbReference type="Proteomes" id="UP000265200">
    <property type="component" value="Chromosome 21"/>
</dbReference>
<dbReference type="Pfam" id="PF15237">
    <property type="entry name" value="PTRF_SDPR"/>
    <property type="match status" value="1"/>
</dbReference>